<dbReference type="STRING" id="1095629.A0A0C9X091"/>
<dbReference type="EMBL" id="KN838667">
    <property type="protein sequence ID" value="KIJ98535.1"/>
    <property type="molecule type" value="Genomic_DNA"/>
</dbReference>
<dbReference type="Gene3D" id="3.20.20.70">
    <property type="entry name" value="Aldolase class I"/>
    <property type="match status" value="1"/>
</dbReference>
<accession>A0A0C9X091</accession>
<keyword evidence="3" id="KW-1185">Reference proteome</keyword>
<dbReference type="PANTHER" id="PTHR10889">
    <property type="entry name" value="DEOXYRIBOSE-PHOSPHATE ALDOLASE"/>
    <property type="match status" value="1"/>
</dbReference>
<reference evidence="2 3" key="1">
    <citation type="submission" date="2014-04" db="EMBL/GenBank/DDBJ databases">
        <authorList>
            <consortium name="DOE Joint Genome Institute"/>
            <person name="Kuo A."/>
            <person name="Kohler A."/>
            <person name="Nagy L.G."/>
            <person name="Floudas D."/>
            <person name="Copeland A."/>
            <person name="Barry K.W."/>
            <person name="Cichocki N."/>
            <person name="Veneault-Fourrey C."/>
            <person name="LaButti K."/>
            <person name="Lindquist E.A."/>
            <person name="Lipzen A."/>
            <person name="Lundell T."/>
            <person name="Morin E."/>
            <person name="Murat C."/>
            <person name="Sun H."/>
            <person name="Tunlid A."/>
            <person name="Henrissat B."/>
            <person name="Grigoriev I.V."/>
            <person name="Hibbett D.S."/>
            <person name="Martin F."/>
            <person name="Nordberg H.P."/>
            <person name="Cantor M.N."/>
            <person name="Hua S.X."/>
        </authorList>
    </citation>
    <scope>NUCLEOTIDE SEQUENCE [LARGE SCALE GENOMIC DNA]</scope>
    <source>
        <strain evidence="2 3">LaAM-08-1</strain>
    </source>
</reference>
<dbReference type="GO" id="GO:0004139">
    <property type="term" value="F:deoxyribose-phosphate aldolase activity"/>
    <property type="evidence" value="ECO:0007669"/>
    <property type="project" value="InterPro"/>
</dbReference>
<protein>
    <submittedName>
        <fullName evidence="2">Uncharacterized protein</fullName>
    </submittedName>
</protein>
<dbReference type="GO" id="GO:0009264">
    <property type="term" value="P:deoxyribonucleotide catabolic process"/>
    <property type="evidence" value="ECO:0007669"/>
    <property type="project" value="InterPro"/>
</dbReference>
<dbReference type="PANTHER" id="PTHR10889:SF1">
    <property type="entry name" value="DEOXYRIBOSE-PHOSPHATE ALDOLASE"/>
    <property type="match status" value="1"/>
</dbReference>
<dbReference type="GO" id="GO:0005737">
    <property type="term" value="C:cytoplasm"/>
    <property type="evidence" value="ECO:0007669"/>
    <property type="project" value="InterPro"/>
</dbReference>
<sequence length="172" mass="18427">MFEQIDKSREEAISTRSPPIHSYPLLPDLKTTATASHSHPLQSHHQILLPTPELKLAACVLAAEAGAAFVKTAVGFDGIAPTREDVWLMKVAVEGYRWGEEVKTFEACVVMLKTGAERFGTSSVATTVSSASEFAGISIINASDSMTVIASASNANRSNLIRSEVGGRLRIK</sequence>
<feature type="region of interest" description="Disordered" evidence="1">
    <location>
        <begin position="1"/>
        <end position="25"/>
    </location>
</feature>
<organism evidence="2 3">
    <name type="scientific">Laccaria amethystina LaAM-08-1</name>
    <dbReference type="NCBI Taxonomy" id="1095629"/>
    <lineage>
        <taxon>Eukaryota</taxon>
        <taxon>Fungi</taxon>
        <taxon>Dikarya</taxon>
        <taxon>Basidiomycota</taxon>
        <taxon>Agaricomycotina</taxon>
        <taxon>Agaricomycetes</taxon>
        <taxon>Agaricomycetidae</taxon>
        <taxon>Agaricales</taxon>
        <taxon>Agaricineae</taxon>
        <taxon>Hydnangiaceae</taxon>
        <taxon>Laccaria</taxon>
    </lineage>
</organism>
<name>A0A0C9X091_9AGAR</name>
<dbReference type="SUPFAM" id="SSF51569">
    <property type="entry name" value="Aldolase"/>
    <property type="match status" value="1"/>
</dbReference>
<dbReference type="InterPro" id="IPR011343">
    <property type="entry name" value="DeoC"/>
</dbReference>
<feature type="compositionally biased region" description="Basic and acidic residues" evidence="1">
    <location>
        <begin position="1"/>
        <end position="13"/>
    </location>
</feature>
<dbReference type="GO" id="GO:0016052">
    <property type="term" value="P:carbohydrate catabolic process"/>
    <property type="evidence" value="ECO:0007669"/>
    <property type="project" value="TreeGrafter"/>
</dbReference>
<dbReference type="AlphaFoldDB" id="A0A0C9X091"/>
<evidence type="ECO:0000313" key="2">
    <source>
        <dbReference type="EMBL" id="KIJ98535.1"/>
    </source>
</evidence>
<dbReference type="OrthoDB" id="70823at2759"/>
<evidence type="ECO:0000313" key="3">
    <source>
        <dbReference type="Proteomes" id="UP000054477"/>
    </source>
</evidence>
<dbReference type="InterPro" id="IPR013785">
    <property type="entry name" value="Aldolase_TIM"/>
</dbReference>
<evidence type="ECO:0000256" key="1">
    <source>
        <dbReference type="SAM" id="MobiDB-lite"/>
    </source>
</evidence>
<dbReference type="Proteomes" id="UP000054477">
    <property type="component" value="Unassembled WGS sequence"/>
</dbReference>
<gene>
    <name evidence="2" type="ORF">K443DRAFT_123624</name>
</gene>
<dbReference type="HOGENOM" id="CLU_1555497_0_0_1"/>
<reference evidence="3" key="2">
    <citation type="submission" date="2015-01" db="EMBL/GenBank/DDBJ databases">
        <title>Evolutionary Origins and Diversification of the Mycorrhizal Mutualists.</title>
        <authorList>
            <consortium name="DOE Joint Genome Institute"/>
            <consortium name="Mycorrhizal Genomics Consortium"/>
            <person name="Kohler A."/>
            <person name="Kuo A."/>
            <person name="Nagy L.G."/>
            <person name="Floudas D."/>
            <person name="Copeland A."/>
            <person name="Barry K.W."/>
            <person name="Cichocki N."/>
            <person name="Veneault-Fourrey C."/>
            <person name="LaButti K."/>
            <person name="Lindquist E.A."/>
            <person name="Lipzen A."/>
            <person name="Lundell T."/>
            <person name="Morin E."/>
            <person name="Murat C."/>
            <person name="Riley R."/>
            <person name="Ohm R."/>
            <person name="Sun H."/>
            <person name="Tunlid A."/>
            <person name="Henrissat B."/>
            <person name="Grigoriev I.V."/>
            <person name="Hibbett D.S."/>
            <person name="Martin F."/>
        </authorList>
    </citation>
    <scope>NUCLEOTIDE SEQUENCE [LARGE SCALE GENOMIC DNA]</scope>
    <source>
        <strain evidence="3">LaAM-08-1</strain>
    </source>
</reference>
<proteinExistence type="predicted"/>